<evidence type="ECO:0000256" key="1">
    <source>
        <dbReference type="ARBA" id="ARBA00011891"/>
    </source>
</evidence>
<name>A0A8S1KZK7_9CILI</name>
<reference evidence="2" key="1">
    <citation type="submission" date="2021-01" db="EMBL/GenBank/DDBJ databases">
        <authorList>
            <consortium name="Genoscope - CEA"/>
            <person name="William W."/>
        </authorList>
    </citation>
    <scope>NUCLEOTIDE SEQUENCE</scope>
</reference>
<dbReference type="Proteomes" id="UP000692954">
    <property type="component" value="Unassembled WGS sequence"/>
</dbReference>
<dbReference type="OrthoDB" id="5273684at2759"/>
<dbReference type="GO" id="GO:0017040">
    <property type="term" value="F:N-acylsphingosine amidohydrolase activity"/>
    <property type="evidence" value="ECO:0007669"/>
    <property type="project" value="UniProtKB-EC"/>
</dbReference>
<dbReference type="PANTHER" id="PTHR28583">
    <property type="entry name" value="ACID AMIDASE"/>
    <property type="match status" value="1"/>
</dbReference>
<sequence length="79" mass="9276">MVQTNYDHWLPDPFNDKRRTIAENLLDQLQNNLWNEFGVLAVMETYPIHNDGTFYIIIMNAKYNSLIAFGQPDITQTEN</sequence>
<dbReference type="AlphaFoldDB" id="A0A8S1KZK7"/>
<evidence type="ECO:0000313" key="2">
    <source>
        <dbReference type="EMBL" id="CAD8060748.1"/>
    </source>
</evidence>
<accession>A0A8S1KZK7</accession>
<organism evidence="2 3">
    <name type="scientific">Paramecium sonneborni</name>
    <dbReference type="NCBI Taxonomy" id="65129"/>
    <lineage>
        <taxon>Eukaryota</taxon>
        <taxon>Sar</taxon>
        <taxon>Alveolata</taxon>
        <taxon>Ciliophora</taxon>
        <taxon>Intramacronucleata</taxon>
        <taxon>Oligohymenophorea</taxon>
        <taxon>Peniculida</taxon>
        <taxon>Parameciidae</taxon>
        <taxon>Paramecium</taxon>
    </lineage>
</organism>
<evidence type="ECO:0000313" key="3">
    <source>
        <dbReference type="Proteomes" id="UP000692954"/>
    </source>
</evidence>
<proteinExistence type="predicted"/>
<protein>
    <recommendedName>
        <fullName evidence="1">ceramidase</fullName>
        <ecNumber evidence="1">3.5.1.23</ecNumber>
    </recommendedName>
</protein>
<keyword evidence="3" id="KW-1185">Reference proteome</keyword>
<dbReference type="EC" id="3.5.1.23" evidence="1"/>
<dbReference type="EMBL" id="CAJJDN010000014">
    <property type="protein sequence ID" value="CAD8060748.1"/>
    <property type="molecule type" value="Genomic_DNA"/>
</dbReference>
<gene>
    <name evidence="2" type="ORF">PSON_ATCC_30995.1.T0140440</name>
</gene>
<comment type="caution">
    <text evidence="2">The sequence shown here is derived from an EMBL/GenBank/DDBJ whole genome shotgun (WGS) entry which is preliminary data.</text>
</comment>
<dbReference type="PANTHER" id="PTHR28583:SF1">
    <property type="entry name" value="ACID CERAMIDASE"/>
    <property type="match status" value="1"/>
</dbReference>